<evidence type="ECO:0000313" key="2">
    <source>
        <dbReference type="EMBL" id="KAF2494960.1"/>
    </source>
</evidence>
<proteinExistence type="predicted"/>
<dbReference type="SUPFAM" id="SSF46565">
    <property type="entry name" value="Chaperone J-domain"/>
    <property type="match status" value="1"/>
</dbReference>
<evidence type="ECO:0000259" key="1">
    <source>
        <dbReference type="PROSITE" id="PS50076"/>
    </source>
</evidence>
<accession>A0A6A6QSJ3</accession>
<feature type="domain" description="J" evidence="1">
    <location>
        <begin position="1"/>
        <end position="66"/>
    </location>
</feature>
<protein>
    <submittedName>
        <fullName evidence="2">Heat shock protein DnaJ</fullName>
    </submittedName>
</protein>
<evidence type="ECO:0000313" key="3">
    <source>
        <dbReference type="Proteomes" id="UP000799750"/>
    </source>
</evidence>
<dbReference type="PANTHER" id="PTHR24074">
    <property type="entry name" value="CO-CHAPERONE PROTEIN DJLA"/>
    <property type="match status" value="1"/>
</dbReference>
<dbReference type="PROSITE" id="PS00636">
    <property type="entry name" value="DNAJ_1"/>
    <property type="match status" value="1"/>
</dbReference>
<dbReference type="SMART" id="SM00271">
    <property type="entry name" value="DnaJ"/>
    <property type="match status" value="1"/>
</dbReference>
<gene>
    <name evidence="2" type="ORF">BU16DRAFT_430870</name>
</gene>
<keyword evidence="2" id="KW-0346">Stress response</keyword>
<dbReference type="EMBL" id="MU004190">
    <property type="protein sequence ID" value="KAF2494960.1"/>
    <property type="molecule type" value="Genomic_DNA"/>
</dbReference>
<dbReference type="Gene3D" id="1.10.287.110">
    <property type="entry name" value="DnaJ domain"/>
    <property type="match status" value="1"/>
</dbReference>
<dbReference type="PROSITE" id="PS50076">
    <property type="entry name" value="DNAJ_2"/>
    <property type="match status" value="1"/>
</dbReference>
<dbReference type="Pfam" id="PF00226">
    <property type="entry name" value="DnaJ"/>
    <property type="match status" value="1"/>
</dbReference>
<dbReference type="OrthoDB" id="10250354at2759"/>
<dbReference type="Proteomes" id="UP000799750">
    <property type="component" value="Unassembled WGS sequence"/>
</dbReference>
<dbReference type="CDD" id="cd06257">
    <property type="entry name" value="DnaJ"/>
    <property type="match status" value="1"/>
</dbReference>
<name>A0A6A6QSJ3_9PEZI</name>
<dbReference type="InterPro" id="IPR036869">
    <property type="entry name" value="J_dom_sf"/>
</dbReference>
<dbReference type="InterPro" id="IPR050817">
    <property type="entry name" value="DjlA_DnaK_co-chaperone"/>
</dbReference>
<feature type="non-terminal residue" evidence="2">
    <location>
        <position position="1"/>
    </location>
</feature>
<feature type="non-terminal residue" evidence="2">
    <location>
        <position position="66"/>
    </location>
</feature>
<dbReference type="InterPro" id="IPR018253">
    <property type="entry name" value="DnaJ_domain_CS"/>
</dbReference>
<dbReference type="PRINTS" id="PR00625">
    <property type="entry name" value="JDOMAIN"/>
</dbReference>
<dbReference type="InterPro" id="IPR001623">
    <property type="entry name" value="DnaJ_domain"/>
</dbReference>
<sequence length="66" mass="7484">SYYEALGLVRTASKKDIVKAYRKKALTCHPDKVAPEFKDVAANLFKVITEAHDVLTDDALRVDYDR</sequence>
<organism evidence="2 3">
    <name type="scientific">Lophium mytilinum</name>
    <dbReference type="NCBI Taxonomy" id="390894"/>
    <lineage>
        <taxon>Eukaryota</taxon>
        <taxon>Fungi</taxon>
        <taxon>Dikarya</taxon>
        <taxon>Ascomycota</taxon>
        <taxon>Pezizomycotina</taxon>
        <taxon>Dothideomycetes</taxon>
        <taxon>Pleosporomycetidae</taxon>
        <taxon>Mytilinidiales</taxon>
        <taxon>Mytilinidiaceae</taxon>
        <taxon>Lophium</taxon>
    </lineage>
</organism>
<reference evidence="2" key="1">
    <citation type="journal article" date="2020" name="Stud. Mycol.">
        <title>101 Dothideomycetes genomes: a test case for predicting lifestyles and emergence of pathogens.</title>
        <authorList>
            <person name="Haridas S."/>
            <person name="Albert R."/>
            <person name="Binder M."/>
            <person name="Bloem J."/>
            <person name="Labutti K."/>
            <person name="Salamov A."/>
            <person name="Andreopoulos B."/>
            <person name="Baker S."/>
            <person name="Barry K."/>
            <person name="Bills G."/>
            <person name="Bluhm B."/>
            <person name="Cannon C."/>
            <person name="Castanera R."/>
            <person name="Culley D."/>
            <person name="Daum C."/>
            <person name="Ezra D."/>
            <person name="Gonzalez J."/>
            <person name="Henrissat B."/>
            <person name="Kuo A."/>
            <person name="Liang C."/>
            <person name="Lipzen A."/>
            <person name="Lutzoni F."/>
            <person name="Magnuson J."/>
            <person name="Mondo S."/>
            <person name="Nolan M."/>
            <person name="Ohm R."/>
            <person name="Pangilinan J."/>
            <person name="Park H.-J."/>
            <person name="Ramirez L."/>
            <person name="Alfaro M."/>
            <person name="Sun H."/>
            <person name="Tritt A."/>
            <person name="Yoshinaga Y."/>
            <person name="Zwiers L.-H."/>
            <person name="Turgeon B."/>
            <person name="Goodwin S."/>
            <person name="Spatafora J."/>
            <person name="Crous P."/>
            <person name="Grigoriev I."/>
        </authorList>
    </citation>
    <scope>NUCLEOTIDE SEQUENCE</scope>
    <source>
        <strain evidence="2">CBS 269.34</strain>
    </source>
</reference>
<dbReference type="AlphaFoldDB" id="A0A6A6QSJ3"/>
<keyword evidence="3" id="KW-1185">Reference proteome</keyword>